<dbReference type="Proteomes" id="UP000030699">
    <property type="component" value="Unassembled WGS sequence"/>
</dbReference>
<accession>A0A024WQ87</accession>
<name>A0A024WQ87_PLAFA</name>
<reference evidence="1 2" key="2">
    <citation type="submission" date="2013-02" db="EMBL/GenBank/DDBJ databases">
        <title>The Genome Sequence of Plasmodium falciparum MaliPS096_E11.</title>
        <authorList>
            <consortium name="The Broad Institute Genome Sequencing Platform"/>
            <consortium name="The Broad Institute Genome Sequencing Center for Infectious Disease"/>
            <person name="Neafsey D."/>
            <person name="Cheeseman I."/>
            <person name="Volkman S."/>
            <person name="Adams J."/>
            <person name="Walker B."/>
            <person name="Young S.K."/>
            <person name="Zeng Q."/>
            <person name="Gargeya S."/>
            <person name="Fitzgerald M."/>
            <person name="Haas B."/>
            <person name="Abouelleil A."/>
            <person name="Alvarado L."/>
            <person name="Arachchi H.M."/>
            <person name="Berlin A.M."/>
            <person name="Chapman S.B."/>
            <person name="Dewar J."/>
            <person name="Goldberg J."/>
            <person name="Griggs A."/>
            <person name="Gujja S."/>
            <person name="Hansen M."/>
            <person name="Howarth C."/>
            <person name="Imamovic A."/>
            <person name="Larimer J."/>
            <person name="McCowan C."/>
            <person name="Murphy C."/>
            <person name="Neiman D."/>
            <person name="Pearson M."/>
            <person name="Priest M."/>
            <person name="Roberts A."/>
            <person name="Saif S."/>
            <person name="Shea T."/>
            <person name="Sisk P."/>
            <person name="Sykes S."/>
            <person name="Wortman J."/>
            <person name="Nusbaum C."/>
            <person name="Birren B."/>
        </authorList>
    </citation>
    <scope>NUCLEOTIDE SEQUENCE [LARGE SCALE GENOMIC DNA]</scope>
    <source>
        <strain evidence="1 2">MaliPS096_E11</strain>
    </source>
</reference>
<proteinExistence type="predicted"/>
<organism evidence="1 2">
    <name type="scientific">Plasmodium falciparum MaliPS096_E11</name>
    <dbReference type="NCBI Taxonomy" id="1036727"/>
    <lineage>
        <taxon>Eukaryota</taxon>
        <taxon>Sar</taxon>
        <taxon>Alveolata</taxon>
        <taxon>Apicomplexa</taxon>
        <taxon>Aconoidasida</taxon>
        <taxon>Haemosporida</taxon>
        <taxon>Plasmodiidae</taxon>
        <taxon>Plasmodium</taxon>
        <taxon>Plasmodium (Laverania)</taxon>
    </lineage>
</organism>
<sequence>MVTVFEEKKQITQTYMKIKHLTEVLYRNIKNIIWVMNCTLSCCSSERGSILYTETSCTTYYNKD</sequence>
<dbReference type="EMBL" id="KI925547">
    <property type="protein sequence ID" value="ETW49148.1"/>
    <property type="molecule type" value="Genomic_DNA"/>
</dbReference>
<protein>
    <submittedName>
        <fullName evidence="1">Uncharacterized protein</fullName>
    </submittedName>
</protein>
<reference evidence="1 2" key="1">
    <citation type="submission" date="2013-02" db="EMBL/GenBank/DDBJ databases">
        <title>The Genome Annotation of Plasmodium falciparum MaliPS096_E11.</title>
        <authorList>
            <consortium name="The Broad Institute Genome Sequencing Platform"/>
            <consortium name="The Broad Institute Genome Sequencing Center for Infectious Disease"/>
            <person name="Neafsey D."/>
            <person name="Hoffman S."/>
            <person name="Volkman S."/>
            <person name="Rosenthal P."/>
            <person name="Walker B."/>
            <person name="Young S.K."/>
            <person name="Zeng Q."/>
            <person name="Gargeya S."/>
            <person name="Fitzgerald M."/>
            <person name="Haas B."/>
            <person name="Abouelleil A."/>
            <person name="Allen A.W."/>
            <person name="Alvarado L."/>
            <person name="Arachchi H.M."/>
            <person name="Berlin A.M."/>
            <person name="Chapman S.B."/>
            <person name="Gainer-Dewar J."/>
            <person name="Goldberg J."/>
            <person name="Griggs A."/>
            <person name="Gujja S."/>
            <person name="Hansen M."/>
            <person name="Howarth C."/>
            <person name="Imamovic A."/>
            <person name="Ireland A."/>
            <person name="Larimer J."/>
            <person name="McCowan C."/>
            <person name="Murphy C."/>
            <person name="Pearson M."/>
            <person name="Poon T.W."/>
            <person name="Priest M."/>
            <person name="Roberts A."/>
            <person name="Saif S."/>
            <person name="Shea T."/>
            <person name="Sisk P."/>
            <person name="Sykes S."/>
            <person name="Wortman J."/>
            <person name="Nusbaum C."/>
            <person name="Birren B."/>
        </authorList>
    </citation>
    <scope>NUCLEOTIDE SEQUENCE [LARGE SCALE GENOMIC DNA]</scope>
    <source>
        <strain evidence="1 2">MaliPS096_E11</strain>
    </source>
</reference>
<evidence type="ECO:0000313" key="2">
    <source>
        <dbReference type="Proteomes" id="UP000030699"/>
    </source>
</evidence>
<evidence type="ECO:0000313" key="1">
    <source>
        <dbReference type="EMBL" id="ETW49148.1"/>
    </source>
</evidence>
<gene>
    <name evidence="1" type="ORF">PFMALIP_02850</name>
</gene>
<dbReference type="AlphaFoldDB" id="A0A024WQ87"/>